<organism evidence="1 2">
    <name type="scientific">Caerostris darwini</name>
    <dbReference type="NCBI Taxonomy" id="1538125"/>
    <lineage>
        <taxon>Eukaryota</taxon>
        <taxon>Metazoa</taxon>
        <taxon>Ecdysozoa</taxon>
        <taxon>Arthropoda</taxon>
        <taxon>Chelicerata</taxon>
        <taxon>Arachnida</taxon>
        <taxon>Araneae</taxon>
        <taxon>Araneomorphae</taxon>
        <taxon>Entelegynae</taxon>
        <taxon>Araneoidea</taxon>
        <taxon>Araneidae</taxon>
        <taxon>Caerostris</taxon>
    </lineage>
</organism>
<gene>
    <name evidence="1" type="ORF">CDAR_548811</name>
</gene>
<dbReference type="EMBL" id="BPLQ01014724">
    <property type="protein sequence ID" value="GIY82499.1"/>
    <property type="molecule type" value="Genomic_DNA"/>
</dbReference>
<sequence length="116" mass="13204">MYLVFPSFIVSPASPAAPSSARKDYLNCKKTLEKKLGRSPPHPSESPQLPPIVERNHWLERREGDLIELWIPPLQSPSSLDGHCPPAVLLLAGAERLLRFLLQRDTVHYFIILWKN</sequence>
<proteinExistence type="predicted"/>
<name>A0AAV4WKW6_9ARAC</name>
<reference evidence="1 2" key="1">
    <citation type="submission" date="2021-06" db="EMBL/GenBank/DDBJ databases">
        <title>Caerostris darwini draft genome.</title>
        <authorList>
            <person name="Kono N."/>
            <person name="Arakawa K."/>
        </authorList>
    </citation>
    <scope>NUCLEOTIDE SEQUENCE [LARGE SCALE GENOMIC DNA]</scope>
</reference>
<comment type="caution">
    <text evidence="1">The sequence shown here is derived from an EMBL/GenBank/DDBJ whole genome shotgun (WGS) entry which is preliminary data.</text>
</comment>
<protein>
    <submittedName>
        <fullName evidence="1">Uncharacterized protein</fullName>
    </submittedName>
</protein>
<evidence type="ECO:0000313" key="1">
    <source>
        <dbReference type="EMBL" id="GIY82499.1"/>
    </source>
</evidence>
<evidence type="ECO:0000313" key="2">
    <source>
        <dbReference type="Proteomes" id="UP001054837"/>
    </source>
</evidence>
<keyword evidence="2" id="KW-1185">Reference proteome</keyword>
<dbReference type="AlphaFoldDB" id="A0AAV4WKW6"/>
<accession>A0AAV4WKW6</accession>
<dbReference type="Proteomes" id="UP001054837">
    <property type="component" value="Unassembled WGS sequence"/>
</dbReference>